<evidence type="ECO:0000313" key="2">
    <source>
        <dbReference type="Proteomes" id="UP001152795"/>
    </source>
</evidence>
<comment type="caution">
    <text evidence="1">The sequence shown here is derived from an EMBL/GenBank/DDBJ whole genome shotgun (WGS) entry which is preliminary data.</text>
</comment>
<evidence type="ECO:0000313" key="1">
    <source>
        <dbReference type="EMBL" id="CAB4016822.1"/>
    </source>
</evidence>
<dbReference type="EMBL" id="CACRXK020009272">
    <property type="protein sequence ID" value="CAB4016822.1"/>
    <property type="molecule type" value="Genomic_DNA"/>
</dbReference>
<protein>
    <submittedName>
        <fullName evidence="1">Uncharacterized protein</fullName>
    </submittedName>
</protein>
<dbReference type="Proteomes" id="UP001152795">
    <property type="component" value="Unassembled WGS sequence"/>
</dbReference>
<feature type="non-terminal residue" evidence="1">
    <location>
        <position position="1"/>
    </location>
</feature>
<organism evidence="1 2">
    <name type="scientific">Paramuricea clavata</name>
    <name type="common">Red gorgonian</name>
    <name type="synonym">Violescent sea-whip</name>
    <dbReference type="NCBI Taxonomy" id="317549"/>
    <lineage>
        <taxon>Eukaryota</taxon>
        <taxon>Metazoa</taxon>
        <taxon>Cnidaria</taxon>
        <taxon>Anthozoa</taxon>
        <taxon>Octocorallia</taxon>
        <taxon>Malacalcyonacea</taxon>
        <taxon>Plexauridae</taxon>
        <taxon>Paramuricea</taxon>
    </lineage>
</organism>
<dbReference type="AlphaFoldDB" id="A0A6S7JJF7"/>
<reference evidence="1" key="1">
    <citation type="submission" date="2020-04" db="EMBL/GenBank/DDBJ databases">
        <authorList>
            <person name="Alioto T."/>
            <person name="Alioto T."/>
            <person name="Gomez Garrido J."/>
        </authorList>
    </citation>
    <scope>NUCLEOTIDE SEQUENCE</scope>
    <source>
        <strain evidence="1">A484AB</strain>
    </source>
</reference>
<gene>
    <name evidence="1" type="ORF">PACLA_8A045920</name>
</gene>
<proteinExistence type="predicted"/>
<sequence length="317" mass="34887">AERDTCSCASLSPDQIATKAVTTSNSNAVNQQPNTPHPQVITRPLQNQFNNLPSTCQNTSVAQTSATRPLQNQISNLPSTCQNTSVAQTSATRPLPNQINNFPSTSQNTSVPQTSAIHLLQNQFSNFPYTSQNTSVAQTSGIRPLQNQFNNFPYTSQNTSVAQISAISLLQNQFSNFPSTYIRDFNPTLVASEAALSNPPAAPTRPFVITLLQKCHSKVSVCYSCRQNLKPDDQIPPPPADLVVVTKTRREYHDPHDGTPQVGKDPKNVYYHCHPDCIKKKQVYFSPHLAQTDPGVKAFLTAIHVEYIHQNFGMNAL</sequence>
<keyword evidence="2" id="KW-1185">Reference proteome</keyword>
<accession>A0A6S7JJF7</accession>
<name>A0A6S7JJF7_PARCT</name>